<dbReference type="GeneID" id="4621106"/>
<dbReference type="Pfam" id="PF02463">
    <property type="entry name" value="SMC_N"/>
    <property type="match status" value="1"/>
</dbReference>
<keyword evidence="10" id="KW-0234">DNA repair</keyword>
<organism evidence="15 16">
    <name type="scientific">Eremothecium gossypii (strain ATCC 10895 / CBS 109.51 / FGSC 9923 / NRRL Y-1056)</name>
    <name type="common">Yeast</name>
    <name type="synonym">Ashbya gossypii</name>
    <dbReference type="NCBI Taxonomy" id="284811"/>
    <lineage>
        <taxon>Eukaryota</taxon>
        <taxon>Fungi</taxon>
        <taxon>Dikarya</taxon>
        <taxon>Ascomycota</taxon>
        <taxon>Saccharomycotina</taxon>
        <taxon>Saccharomycetes</taxon>
        <taxon>Saccharomycetales</taxon>
        <taxon>Saccharomycetaceae</taxon>
        <taxon>Eremothecium</taxon>
    </lineage>
</organism>
<evidence type="ECO:0000256" key="1">
    <source>
        <dbReference type="ARBA" id="ARBA00004123"/>
    </source>
</evidence>
<keyword evidence="8 12" id="KW-0175">Coiled coil</keyword>
<dbReference type="InParanoid" id="Q757G9"/>
<dbReference type="GO" id="GO:0003684">
    <property type="term" value="F:damaged DNA binding"/>
    <property type="evidence" value="ECO:0000318"/>
    <property type="project" value="GO_Central"/>
</dbReference>
<dbReference type="GO" id="GO:0000724">
    <property type="term" value="P:double-strand break repair via homologous recombination"/>
    <property type="evidence" value="ECO:0000318"/>
    <property type="project" value="GO_Central"/>
</dbReference>
<dbReference type="EMBL" id="AE016818">
    <property type="protein sequence ID" value="AAS52728.1"/>
    <property type="molecule type" value="Genomic_DNA"/>
</dbReference>
<sequence length="1103" mass="127160">MTNDKRTIDDVDREVTSLLQEADEARERQAQNKRRKRFAPMTQYGTDTVDGEDWEGTPAGYMKRITLKNFMCHEHFELEFGPRLNFIVGSNGSGKSAILTAITVVFGAKASDTNRGVSLKSLIREGCGTARIAIVLANQGLGAFEQGVYGSEITIERTLKRDGQSSHFSIKSENGREVSNKKRDLQRIVDYFSIPVLNPMCFLSQDAARSFLTASTPQDKFRHFMRGTLLEEIDMNLAKAEEILRSSKSNLDYHGENMKALREDYEHAKRLFKEIYSTHDWNERKKTLQGKLCWLNYKENERRLRKFKKRQEEISQKIVACDEKITERNLKIERYKADQDSTHEEVDQKMTSLQDHQIKFEEAEQELGQFREKHEVLKEERRKVEREIASLEVSLKAHRQQVKQLEQELAEALGGSKEQMVTEKRQVDEEIKTLKGNLPSLEDKFQQCRDRELEYSHQRNTAIQQLQTSINLKKQEYRESTANRSQDSYAVYGRNMNRVVAEIRNRRHEFSKPPIGPLGLEVSIKPGYEQWARSIQSIVGPSLGGFVVSTSRDNLLLRQILRKYPDTRNTSIVTYALTEFNYEHGKAHTAHPTISDVLGFSRRDLECLFVDQHRIETIILVDNKDDAYNVLKQSPQNITRALSLKDNRSGFQSSLAPSGGFRLDTIEYQQHLLFARTSGNNNASDTQYLKAVIEEEEGELRRIQTHYASLGSEIKEEGRKLEEQMRSIRSRIVSLELRSKHLKVKIEKEVDTGALDAHKAALNVETSQIAQHRGAIAAINDQLLQLKDEVEPYKRKHESARQLVAKVKEELEDLKEMIRVRSHRIDKMTDDITIYNKKKVAYQEEFQSIQTNVDSFTPVLDSLREDAERHCSEEVAYGSEIPNTEEEVRMEMRIADRHIKQAEKSVGMTQEEVARLLESTREKFYDAQEKYSAVDRALWSLHESLEQRRITLMNNIKSTCREADSDFRTTIRVRNGFSGALNFDTPGALMVLVKTANDETPRNVDTLSGGEKSFSQITLLLSTWSTMRARIIALDEFDVFMDQVNRTIGTRMIMKKFSTNIRTQTIIITPQDIGKIADIRDPGIKIHKMRDPQRRNNSDFYST</sequence>
<dbReference type="STRING" id="284811.Q757G9"/>
<evidence type="ECO:0000256" key="11">
    <source>
        <dbReference type="ARBA" id="ARBA00023242"/>
    </source>
</evidence>
<keyword evidence="6" id="KW-0227">DNA damage</keyword>
<dbReference type="SUPFAM" id="SSF52540">
    <property type="entry name" value="P-loop containing nucleoside triphosphate hydrolases"/>
    <property type="match status" value="1"/>
</dbReference>
<evidence type="ECO:0000256" key="2">
    <source>
        <dbReference type="ARBA" id="ARBA00004286"/>
    </source>
</evidence>
<feature type="coiled-coil region" evidence="12">
    <location>
        <begin position="346"/>
        <end position="483"/>
    </location>
</feature>
<keyword evidence="16" id="KW-1185">Reference proteome</keyword>
<dbReference type="InterPro" id="IPR027417">
    <property type="entry name" value="P-loop_NTPase"/>
</dbReference>
<feature type="domain" description="RecF/RecN/SMC N-terminal" evidence="14">
    <location>
        <begin position="61"/>
        <end position="1069"/>
    </location>
</feature>
<evidence type="ECO:0000256" key="3">
    <source>
        <dbReference type="ARBA" id="ARBA00006793"/>
    </source>
</evidence>
<dbReference type="AlphaFoldDB" id="Q757G9"/>
<name>Q757G9_EREGS</name>
<gene>
    <name evidence="15" type="ORF">AGOS_AER044W</name>
</gene>
<dbReference type="PANTHER" id="PTHR19306:SF6">
    <property type="entry name" value="STRUCTURAL MAINTENANCE OF CHROMOSOMES PROTEIN 6"/>
    <property type="match status" value="1"/>
</dbReference>
<reference evidence="16" key="2">
    <citation type="journal article" date="2013" name="G3 (Bethesda)">
        <title>Genomes of Ashbya fungi isolated from insects reveal four mating-type loci, numerous translocations, lack of transposons, and distinct gene duplications.</title>
        <authorList>
            <person name="Dietrich F.S."/>
            <person name="Voegeli S."/>
            <person name="Kuo S."/>
            <person name="Philippsen P."/>
        </authorList>
    </citation>
    <scope>GENOME REANNOTATION</scope>
    <source>
        <strain evidence="16">ATCC 10895 / CBS 109.51 / FGSC 9923 / NRRL Y-1056</strain>
    </source>
</reference>
<feature type="coiled-coil region" evidence="12">
    <location>
        <begin position="769"/>
        <end position="817"/>
    </location>
</feature>
<evidence type="ECO:0000256" key="10">
    <source>
        <dbReference type="ARBA" id="ARBA00023204"/>
    </source>
</evidence>
<dbReference type="eggNOG" id="KOG0250">
    <property type="taxonomic scope" value="Eukaryota"/>
</dbReference>
<evidence type="ECO:0000256" key="6">
    <source>
        <dbReference type="ARBA" id="ARBA00022763"/>
    </source>
</evidence>
<dbReference type="KEGG" id="ago:AGOS_AER044W"/>
<evidence type="ECO:0000256" key="9">
    <source>
        <dbReference type="ARBA" id="ARBA00023172"/>
    </source>
</evidence>
<keyword evidence="11" id="KW-0539">Nucleus</keyword>
<dbReference type="InterPro" id="IPR003395">
    <property type="entry name" value="RecF/RecN/SMC_N"/>
</dbReference>
<evidence type="ECO:0000259" key="14">
    <source>
        <dbReference type="Pfam" id="PF02463"/>
    </source>
</evidence>
<dbReference type="GO" id="GO:0005634">
    <property type="term" value="C:nucleus"/>
    <property type="evidence" value="ECO:0000318"/>
    <property type="project" value="GO_Central"/>
</dbReference>
<evidence type="ECO:0000256" key="8">
    <source>
        <dbReference type="ARBA" id="ARBA00023054"/>
    </source>
</evidence>
<dbReference type="PANTHER" id="PTHR19306">
    <property type="entry name" value="STRUCTURAL MAINTENANCE OF CHROMOSOMES 5,6 SMC5, SMC6"/>
    <property type="match status" value="1"/>
</dbReference>
<dbReference type="HOGENOM" id="CLU_009063_0_0_1"/>
<dbReference type="OMA" id="MCHDHFY"/>
<comment type="similarity">
    <text evidence="3">Belongs to the SMC family. SMC6 subfamily.</text>
</comment>
<evidence type="ECO:0000256" key="13">
    <source>
        <dbReference type="SAM" id="MobiDB-lite"/>
    </source>
</evidence>
<keyword evidence="5" id="KW-0547">Nucleotide-binding</keyword>
<dbReference type="GO" id="GO:0035861">
    <property type="term" value="C:site of double-strand break"/>
    <property type="evidence" value="ECO:0000318"/>
    <property type="project" value="GO_Central"/>
</dbReference>
<dbReference type="Proteomes" id="UP000000591">
    <property type="component" value="Chromosome V"/>
</dbReference>
<feature type="region of interest" description="Disordered" evidence="13">
    <location>
        <begin position="19"/>
        <end position="44"/>
    </location>
</feature>
<keyword evidence="9" id="KW-0233">DNA recombination</keyword>
<dbReference type="GO" id="GO:0005524">
    <property type="term" value="F:ATP binding"/>
    <property type="evidence" value="ECO:0007669"/>
    <property type="project" value="UniProtKB-KW"/>
</dbReference>
<evidence type="ECO:0000256" key="4">
    <source>
        <dbReference type="ARBA" id="ARBA00022454"/>
    </source>
</evidence>
<keyword evidence="7" id="KW-0067">ATP-binding</keyword>
<evidence type="ECO:0000313" key="15">
    <source>
        <dbReference type="EMBL" id="AAS52728.1"/>
    </source>
</evidence>
<dbReference type="GO" id="GO:0003697">
    <property type="term" value="F:single-stranded DNA binding"/>
    <property type="evidence" value="ECO:0000318"/>
    <property type="project" value="GO_Central"/>
</dbReference>
<evidence type="ECO:0000256" key="7">
    <source>
        <dbReference type="ARBA" id="ARBA00022840"/>
    </source>
</evidence>
<evidence type="ECO:0000256" key="5">
    <source>
        <dbReference type="ARBA" id="ARBA00022741"/>
    </source>
</evidence>
<keyword evidence="4" id="KW-0158">Chromosome</keyword>
<proteinExistence type="inferred from homology"/>
<dbReference type="RefSeq" id="NP_984904.1">
    <property type="nucleotide sequence ID" value="NM_210258.2"/>
</dbReference>
<dbReference type="Gene3D" id="3.40.50.300">
    <property type="entry name" value="P-loop containing nucleotide triphosphate hydrolases"/>
    <property type="match status" value="2"/>
</dbReference>
<evidence type="ECO:0000313" key="16">
    <source>
        <dbReference type="Proteomes" id="UP000000591"/>
    </source>
</evidence>
<dbReference type="GO" id="GO:0007059">
    <property type="term" value="P:chromosome segregation"/>
    <property type="evidence" value="ECO:0007669"/>
    <property type="project" value="UniProtKB-ARBA"/>
</dbReference>
<evidence type="ECO:0000256" key="12">
    <source>
        <dbReference type="SAM" id="Coils"/>
    </source>
</evidence>
<protein>
    <submittedName>
        <fullName evidence="15">AER044Wp</fullName>
    </submittedName>
</protein>
<accession>Q757G9</accession>
<reference evidence="15 16" key="1">
    <citation type="journal article" date="2004" name="Science">
        <title>The Ashbya gossypii genome as a tool for mapping the ancient Saccharomyces cerevisiae genome.</title>
        <authorList>
            <person name="Dietrich F.S."/>
            <person name="Voegeli S."/>
            <person name="Brachat S."/>
            <person name="Lerch A."/>
            <person name="Gates K."/>
            <person name="Steiner S."/>
            <person name="Mohr C."/>
            <person name="Pohlmann R."/>
            <person name="Luedi P."/>
            <person name="Choi S."/>
            <person name="Wing R.A."/>
            <person name="Flavier A."/>
            <person name="Gaffney T.D."/>
            <person name="Philippsen P."/>
        </authorList>
    </citation>
    <scope>NUCLEOTIDE SEQUENCE [LARGE SCALE GENOMIC DNA]</scope>
    <source>
        <strain evidence="16">ATCC 10895 / CBS 109.51 / FGSC 9923 / NRRL Y-1056</strain>
    </source>
</reference>
<dbReference type="OrthoDB" id="10265785at2759"/>
<dbReference type="FunCoup" id="Q757G9">
    <property type="interactions" value="870"/>
</dbReference>
<dbReference type="GO" id="GO:0030915">
    <property type="term" value="C:Smc5-Smc6 complex"/>
    <property type="evidence" value="ECO:0000318"/>
    <property type="project" value="GO_Central"/>
</dbReference>
<comment type="subcellular location">
    <subcellularLocation>
        <location evidence="2">Chromosome</location>
    </subcellularLocation>
    <subcellularLocation>
        <location evidence="1">Nucleus</location>
    </subcellularLocation>
</comment>